<name>A0A397ILI2_9GLOM</name>
<dbReference type="EMBL" id="PQFF01000182">
    <property type="protein sequence ID" value="RHZ76745.1"/>
    <property type="molecule type" value="Genomic_DNA"/>
</dbReference>
<organism evidence="2 3">
    <name type="scientific">Diversispora epigaea</name>
    <dbReference type="NCBI Taxonomy" id="1348612"/>
    <lineage>
        <taxon>Eukaryota</taxon>
        <taxon>Fungi</taxon>
        <taxon>Fungi incertae sedis</taxon>
        <taxon>Mucoromycota</taxon>
        <taxon>Glomeromycotina</taxon>
        <taxon>Glomeromycetes</taxon>
        <taxon>Diversisporales</taxon>
        <taxon>Diversisporaceae</taxon>
        <taxon>Diversispora</taxon>
    </lineage>
</organism>
<evidence type="ECO:0000259" key="1">
    <source>
        <dbReference type="Pfam" id="PF21788"/>
    </source>
</evidence>
<protein>
    <recommendedName>
        <fullName evidence="1">Transposable element P transposase-like GTP-binding insertion domain-containing protein</fullName>
    </recommendedName>
</protein>
<proteinExistence type="predicted"/>
<keyword evidence="3" id="KW-1185">Reference proteome</keyword>
<gene>
    <name evidence="2" type="ORF">Glove_194g86</name>
</gene>
<accession>A0A397ILI2</accession>
<evidence type="ECO:0000313" key="2">
    <source>
        <dbReference type="EMBL" id="RHZ76745.1"/>
    </source>
</evidence>
<reference evidence="2 3" key="1">
    <citation type="submission" date="2018-08" db="EMBL/GenBank/DDBJ databases">
        <title>Genome and evolution of the arbuscular mycorrhizal fungus Diversispora epigaea (formerly Glomus versiforme) and its bacterial endosymbionts.</title>
        <authorList>
            <person name="Sun X."/>
            <person name="Fei Z."/>
            <person name="Harrison M."/>
        </authorList>
    </citation>
    <scope>NUCLEOTIDE SEQUENCE [LARGE SCALE GENOMIC DNA]</scope>
    <source>
        <strain evidence="2 3">IT104</strain>
    </source>
</reference>
<dbReference type="OrthoDB" id="2423305at2759"/>
<dbReference type="InterPro" id="IPR048366">
    <property type="entry name" value="TNP-like_GBD"/>
</dbReference>
<dbReference type="AlphaFoldDB" id="A0A397ILI2"/>
<sequence>MYSESYIYHKTINPITGVYENTSKHATAKATKLTKRHIYLTSWSKMRVDLAEHTLSKEVEDALTFIEELKEISEGTRDFIKYSRKYRQIMHSKINFKSLEDPRIKTLIEIRDWFIYGNNQKKNPREWISSQYQFDLTISINGFLEMLEFLFKKYPNSIIQPRRISQDMLEGLFGTIRELGGDSSTQTLKSYGHALNKYQVTAIFSSEVKSNNYGKANNNGTGIAVLKRRDYRKDKKQSSNNDENNYIKKHHIRLSQLSLFSRSIFENLLADDLFMGRIEIPLESYNENVGLENNQVQNLQDERFELVEKILYNSSIDELLHSWHLIIKKISSAAIPKRKGIQWLASWSSNFENWLNNYKCSGVWFHDFLVATNLSGSQSQRLVAFIILQKVIKMTFSGTIIDNIDNNSLTNQNLVPKKIIILEPAEEFKFSYIFGWLIYKLIKSDHVTNSHSNFKNICDHLKVLSSEQVVYEQDVRSQITNVIPGQDFLTFMYKVESIILLLFEKHKEYGPNILRYIHNSLLSNIFLLESFNTLIGISTKILSTYNFSNEKKQEIQEMKEETYNFLYKRIIFTYMKSRQKSWRRFNELIPEKGTSSLRENLKTMRSDTKKLIQIENKQSIKKINIPKNPSLGLNQLRIWAQLDNVEELFSKIFLVNELQWLLWAFNDNSKNKRKKYLIPLILDHLKKGSSFSEEALAKEQIFL</sequence>
<evidence type="ECO:0000313" key="3">
    <source>
        <dbReference type="Proteomes" id="UP000266861"/>
    </source>
</evidence>
<dbReference type="Pfam" id="PF21788">
    <property type="entry name" value="TNP-like_GBD"/>
    <property type="match status" value="1"/>
</dbReference>
<comment type="caution">
    <text evidence="2">The sequence shown here is derived from an EMBL/GenBank/DDBJ whole genome shotgun (WGS) entry which is preliminary data.</text>
</comment>
<dbReference type="Proteomes" id="UP000266861">
    <property type="component" value="Unassembled WGS sequence"/>
</dbReference>
<feature type="domain" description="Transposable element P transposase-like GTP-binding insertion" evidence="1">
    <location>
        <begin position="22"/>
        <end position="96"/>
    </location>
</feature>